<name>A0A0E9PXG3_ANGAN</name>
<dbReference type="AlphaFoldDB" id="A0A0E9PXG3"/>
<proteinExistence type="predicted"/>
<evidence type="ECO:0000313" key="1">
    <source>
        <dbReference type="EMBL" id="JAH08568.1"/>
    </source>
</evidence>
<reference evidence="1" key="2">
    <citation type="journal article" date="2015" name="Fish Shellfish Immunol.">
        <title>Early steps in the European eel (Anguilla anguilla)-Vibrio vulnificus interaction in the gills: Role of the RtxA13 toxin.</title>
        <authorList>
            <person name="Callol A."/>
            <person name="Pajuelo D."/>
            <person name="Ebbesson L."/>
            <person name="Teles M."/>
            <person name="MacKenzie S."/>
            <person name="Amaro C."/>
        </authorList>
    </citation>
    <scope>NUCLEOTIDE SEQUENCE</scope>
</reference>
<dbReference type="EMBL" id="GBXM01100009">
    <property type="protein sequence ID" value="JAH08568.1"/>
    <property type="molecule type" value="Transcribed_RNA"/>
</dbReference>
<protein>
    <submittedName>
        <fullName evidence="1">Uncharacterized protein</fullName>
    </submittedName>
</protein>
<accession>A0A0E9PXG3</accession>
<organism evidence="1">
    <name type="scientific">Anguilla anguilla</name>
    <name type="common">European freshwater eel</name>
    <name type="synonym">Muraena anguilla</name>
    <dbReference type="NCBI Taxonomy" id="7936"/>
    <lineage>
        <taxon>Eukaryota</taxon>
        <taxon>Metazoa</taxon>
        <taxon>Chordata</taxon>
        <taxon>Craniata</taxon>
        <taxon>Vertebrata</taxon>
        <taxon>Euteleostomi</taxon>
        <taxon>Actinopterygii</taxon>
        <taxon>Neopterygii</taxon>
        <taxon>Teleostei</taxon>
        <taxon>Anguilliformes</taxon>
        <taxon>Anguillidae</taxon>
        <taxon>Anguilla</taxon>
    </lineage>
</organism>
<reference evidence="1" key="1">
    <citation type="submission" date="2014-11" db="EMBL/GenBank/DDBJ databases">
        <authorList>
            <person name="Amaro Gonzalez C."/>
        </authorList>
    </citation>
    <scope>NUCLEOTIDE SEQUENCE</scope>
</reference>
<sequence>MEATEWVSQFVQQYPSDLPSCLPYRSGSFTDHSVPVLVCTCLCRWEAAGEDD</sequence>